<evidence type="ECO:0000256" key="2">
    <source>
        <dbReference type="ARBA" id="ARBA00023316"/>
    </source>
</evidence>
<evidence type="ECO:0000256" key="3">
    <source>
        <dbReference type="HAMAP-Rule" id="MF_02071"/>
    </source>
</evidence>
<protein>
    <recommendedName>
        <fullName evidence="3">Probable endolytic peptidoglycan transglycosylase RlpA</fullName>
        <ecNumber evidence="3">4.2.2.-</ecNumber>
    </recommendedName>
</protein>
<evidence type="ECO:0000256" key="4">
    <source>
        <dbReference type="RuleBase" id="RU003495"/>
    </source>
</evidence>
<keyword evidence="3" id="KW-1003">Cell membrane</keyword>
<dbReference type="AlphaFoldDB" id="A0AAT9GG66"/>
<evidence type="ECO:0000256" key="1">
    <source>
        <dbReference type="ARBA" id="ARBA00023239"/>
    </source>
</evidence>
<dbReference type="InterPro" id="IPR012997">
    <property type="entry name" value="RplA"/>
</dbReference>
<dbReference type="PROSITE" id="PS51257">
    <property type="entry name" value="PROKAR_LIPOPROTEIN"/>
    <property type="match status" value="1"/>
</dbReference>
<keyword evidence="3" id="KW-0564">Palmitate</keyword>
<proteinExistence type="inferred from homology"/>
<keyword evidence="3" id="KW-0449">Lipoprotein</keyword>
<sequence>MKNFYRLGIERKILSGLWVMASGLLLLVGCSRKITESGQASFYGAGDGFNGKKTANGETFNKNKLTAAHKTLPFGTIVKVTNLSNGQSVKVRINDRGPFVKGRIIDLSEKAAKKIDMRTKGVAEVKLRYKKK</sequence>
<dbReference type="InterPro" id="IPR034718">
    <property type="entry name" value="RlpA"/>
</dbReference>
<evidence type="ECO:0000313" key="6">
    <source>
        <dbReference type="EMBL" id="BFG69625.1"/>
    </source>
</evidence>
<dbReference type="Gene3D" id="2.40.40.10">
    <property type="entry name" value="RlpA-like domain"/>
    <property type="match status" value="1"/>
</dbReference>
<gene>
    <name evidence="3" type="primary">rlpA</name>
    <name evidence="6" type="ORF">KACHI17_05060</name>
</gene>
<dbReference type="InterPro" id="IPR009009">
    <property type="entry name" value="RlpA-like_DPBB"/>
</dbReference>
<dbReference type="GO" id="GO:0071555">
    <property type="term" value="P:cell wall organization"/>
    <property type="evidence" value="ECO:0007669"/>
    <property type="project" value="UniProtKB-KW"/>
</dbReference>
<dbReference type="HAMAP" id="MF_02071">
    <property type="entry name" value="RlpA"/>
    <property type="match status" value="1"/>
</dbReference>
<dbReference type="EC" id="4.2.2.-" evidence="3"/>
<dbReference type="NCBIfam" id="TIGR00413">
    <property type="entry name" value="rlpA"/>
    <property type="match status" value="1"/>
</dbReference>
<dbReference type="GO" id="GO:0008932">
    <property type="term" value="F:lytic endotransglycosylase activity"/>
    <property type="evidence" value="ECO:0007669"/>
    <property type="project" value="UniProtKB-UniRule"/>
</dbReference>
<dbReference type="GO" id="GO:0000270">
    <property type="term" value="P:peptidoglycan metabolic process"/>
    <property type="evidence" value="ECO:0007669"/>
    <property type="project" value="UniProtKB-UniRule"/>
</dbReference>
<dbReference type="Pfam" id="PF03330">
    <property type="entry name" value="DPBB_1"/>
    <property type="match status" value="1"/>
</dbReference>
<dbReference type="PANTHER" id="PTHR34183:SF1">
    <property type="entry name" value="ENDOLYTIC PEPTIDOGLYCAN TRANSGLYCOSYLASE RLPA"/>
    <property type="match status" value="1"/>
</dbReference>
<keyword evidence="1 3" id="KW-0456">Lyase</keyword>
<keyword evidence="3" id="KW-0472">Membrane</keyword>
<evidence type="ECO:0000259" key="5">
    <source>
        <dbReference type="Pfam" id="PF03330"/>
    </source>
</evidence>
<dbReference type="CDD" id="cd22268">
    <property type="entry name" value="DPBB_RlpA-like"/>
    <property type="match status" value="1"/>
</dbReference>
<dbReference type="GO" id="GO:0005886">
    <property type="term" value="C:plasma membrane"/>
    <property type="evidence" value="ECO:0007669"/>
    <property type="project" value="UniProtKB-SubCell"/>
</dbReference>
<dbReference type="EMBL" id="AP029612">
    <property type="protein sequence ID" value="BFG69625.1"/>
    <property type="molecule type" value="Genomic_DNA"/>
</dbReference>
<name>A0AAT9GG66_9BACT</name>
<dbReference type="InterPro" id="IPR036908">
    <property type="entry name" value="RlpA-like_sf"/>
</dbReference>
<dbReference type="PANTHER" id="PTHR34183">
    <property type="entry name" value="ENDOLYTIC PEPTIDOGLYCAN TRANSGLYCOSYLASE RLPA"/>
    <property type="match status" value="1"/>
</dbReference>
<keyword evidence="2 3" id="KW-0961">Cell wall biogenesis/degradation</keyword>
<reference evidence="6" key="1">
    <citation type="submission" date="2024-02" db="EMBL/GenBank/DDBJ databases">
        <title>Sediminibacterium planktonica sp. nov. and Sediminibacterium longus sp. nov., isolated from surface lake and river water.</title>
        <authorList>
            <person name="Watanabe K."/>
            <person name="Takemine S."/>
            <person name="Ishii Y."/>
            <person name="Ogata Y."/>
            <person name="Shindo C."/>
            <person name="Suda W."/>
        </authorList>
    </citation>
    <scope>NUCLEOTIDE SEQUENCE</scope>
    <source>
        <strain evidence="6">KACHI17</strain>
    </source>
</reference>
<feature type="domain" description="RlpA-like protein double-psi beta-barrel" evidence="5">
    <location>
        <begin position="36"/>
        <end position="126"/>
    </location>
</feature>
<comment type="subcellular location">
    <subcellularLocation>
        <location evidence="3">Cell membrane</location>
        <topology evidence="3">Lipid-anchor</topology>
    </subcellularLocation>
</comment>
<comment type="function">
    <text evidence="3">Lytic transglycosylase with a strong preference for naked glycan strands that lack stem peptides.</text>
</comment>
<comment type="similarity">
    <text evidence="3 4">Belongs to the RlpA family.</text>
</comment>
<organism evidence="6">
    <name type="scientific">Sediminibacterium sp. KACHI17</name>
    <dbReference type="NCBI Taxonomy" id="1751071"/>
    <lineage>
        <taxon>Bacteria</taxon>
        <taxon>Pseudomonadati</taxon>
        <taxon>Bacteroidota</taxon>
        <taxon>Chitinophagia</taxon>
        <taxon>Chitinophagales</taxon>
        <taxon>Chitinophagaceae</taxon>
        <taxon>Sediminibacterium</taxon>
    </lineage>
</organism>
<accession>A0AAT9GG66</accession>
<dbReference type="SUPFAM" id="SSF50685">
    <property type="entry name" value="Barwin-like endoglucanases"/>
    <property type="match status" value="1"/>
</dbReference>
<dbReference type="RefSeq" id="WP_353549936.1">
    <property type="nucleotide sequence ID" value="NZ_AP029612.1"/>
</dbReference>